<feature type="domain" description="EF-hand" evidence="3">
    <location>
        <begin position="12"/>
        <end position="47"/>
    </location>
</feature>
<dbReference type="Proteomes" id="UP001188597">
    <property type="component" value="Unassembled WGS sequence"/>
</dbReference>
<dbReference type="SMART" id="SM00054">
    <property type="entry name" value="EFh"/>
    <property type="match status" value="2"/>
</dbReference>
<dbReference type="GO" id="GO:0005509">
    <property type="term" value="F:calcium ion binding"/>
    <property type="evidence" value="ECO:0007669"/>
    <property type="project" value="InterPro"/>
</dbReference>
<dbReference type="SUPFAM" id="SSF47473">
    <property type="entry name" value="EF-hand"/>
    <property type="match status" value="1"/>
</dbReference>
<dbReference type="EMBL" id="JAVXUP010000379">
    <property type="protein sequence ID" value="KAK3029433.1"/>
    <property type="molecule type" value="Genomic_DNA"/>
</dbReference>
<dbReference type="InterPro" id="IPR002048">
    <property type="entry name" value="EF_hand_dom"/>
</dbReference>
<name>A0AA88WLJ9_9ASTE</name>
<accession>A0AA88WLJ9</accession>
<feature type="domain" description="EF-hand" evidence="3">
    <location>
        <begin position="61"/>
        <end position="83"/>
    </location>
</feature>
<evidence type="ECO:0000256" key="2">
    <source>
        <dbReference type="ARBA" id="ARBA00022837"/>
    </source>
</evidence>
<dbReference type="PROSITE" id="PS00018">
    <property type="entry name" value="EF_HAND_1"/>
    <property type="match status" value="2"/>
</dbReference>
<keyword evidence="2" id="KW-0106">Calcium</keyword>
<gene>
    <name evidence="4" type="ORF">RJ639_037718</name>
</gene>
<dbReference type="InterPro" id="IPR050145">
    <property type="entry name" value="Centrin_CML-like"/>
</dbReference>
<dbReference type="PANTHER" id="PTHR23050">
    <property type="entry name" value="CALCIUM BINDING PROTEIN"/>
    <property type="match status" value="1"/>
</dbReference>
<dbReference type="Gene3D" id="1.10.238.10">
    <property type="entry name" value="EF-hand"/>
    <property type="match status" value="1"/>
</dbReference>
<evidence type="ECO:0000313" key="4">
    <source>
        <dbReference type="EMBL" id="KAK3029433.1"/>
    </source>
</evidence>
<evidence type="ECO:0000256" key="1">
    <source>
        <dbReference type="ARBA" id="ARBA00022737"/>
    </source>
</evidence>
<keyword evidence="5" id="KW-1185">Reference proteome</keyword>
<comment type="caution">
    <text evidence="4">The sequence shown here is derived from an EMBL/GenBank/DDBJ whole genome shotgun (WGS) entry which is preliminary data.</text>
</comment>
<sequence>MLRNPRCASCPLSKEDLRGLLKRFDTDGNGKLSKDELKVAFQSLGLRLSGWRAGRAVRRTDADGDGQISEDEMLELVKYCTTKWGFSIT</sequence>
<dbReference type="Pfam" id="PF13499">
    <property type="entry name" value="EF-hand_7"/>
    <property type="match status" value="1"/>
</dbReference>
<dbReference type="CDD" id="cd00051">
    <property type="entry name" value="EFh"/>
    <property type="match status" value="1"/>
</dbReference>
<evidence type="ECO:0000313" key="5">
    <source>
        <dbReference type="Proteomes" id="UP001188597"/>
    </source>
</evidence>
<dbReference type="InterPro" id="IPR011992">
    <property type="entry name" value="EF-hand-dom_pair"/>
</dbReference>
<dbReference type="InterPro" id="IPR018247">
    <property type="entry name" value="EF_Hand_1_Ca_BS"/>
</dbReference>
<organism evidence="4 5">
    <name type="scientific">Escallonia herrerae</name>
    <dbReference type="NCBI Taxonomy" id="1293975"/>
    <lineage>
        <taxon>Eukaryota</taxon>
        <taxon>Viridiplantae</taxon>
        <taxon>Streptophyta</taxon>
        <taxon>Embryophyta</taxon>
        <taxon>Tracheophyta</taxon>
        <taxon>Spermatophyta</taxon>
        <taxon>Magnoliopsida</taxon>
        <taxon>eudicotyledons</taxon>
        <taxon>Gunneridae</taxon>
        <taxon>Pentapetalae</taxon>
        <taxon>asterids</taxon>
        <taxon>campanulids</taxon>
        <taxon>Escalloniales</taxon>
        <taxon>Escalloniaceae</taxon>
        <taxon>Escallonia</taxon>
    </lineage>
</organism>
<reference evidence="4" key="1">
    <citation type="submission" date="2022-12" db="EMBL/GenBank/DDBJ databases">
        <title>Draft genome assemblies for two species of Escallonia (Escalloniales).</title>
        <authorList>
            <person name="Chanderbali A."/>
            <person name="Dervinis C."/>
            <person name="Anghel I."/>
            <person name="Soltis D."/>
            <person name="Soltis P."/>
            <person name="Zapata F."/>
        </authorList>
    </citation>
    <scope>NUCLEOTIDE SEQUENCE</scope>
    <source>
        <strain evidence="4">UCBG64.0493</strain>
        <tissue evidence="4">Leaf</tissue>
    </source>
</reference>
<keyword evidence="1" id="KW-0677">Repeat</keyword>
<evidence type="ECO:0000259" key="3">
    <source>
        <dbReference type="PROSITE" id="PS50222"/>
    </source>
</evidence>
<protein>
    <recommendedName>
        <fullName evidence="3">EF-hand domain-containing protein</fullName>
    </recommendedName>
</protein>
<dbReference type="AlphaFoldDB" id="A0AA88WLJ9"/>
<proteinExistence type="predicted"/>
<dbReference type="PROSITE" id="PS50222">
    <property type="entry name" value="EF_HAND_2"/>
    <property type="match status" value="2"/>
</dbReference>